<dbReference type="Gene3D" id="1.10.150.130">
    <property type="match status" value="1"/>
</dbReference>
<evidence type="ECO:0000313" key="5">
    <source>
        <dbReference type="EMBL" id="KAK3234399.1"/>
    </source>
</evidence>
<proteinExistence type="predicted"/>
<dbReference type="InterPro" id="IPR013762">
    <property type="entry name" value="Integrase-like_cat_sf"/>
</dbReference>
<dbReference type="PANTHER" id="PTHR33050:SF7">
    <property type="entry name" value="RIBONUCLEASE H"/>
    <property type="match status" value="1"/>
</dbReference>
<reference evidence="5 6" key="1">
    <citation type="journal article" date="2015" name="Genome Biol. Evol.">
        <title>Comparative Genomics of a Bacterivorous Green Alga Reveals Evolutionary Causalities and Consequences of Phago-Mixotrophic Mode of Nutrition.</title>
        <authorList>
            <person name="Burns J.A."/>
            <person name="Paasch A."/>
            <person name="Narechania A."/>
            <person name="Kim E."/>
        </authorList>
    </citation>
    <scope>NUCLEOTIDE SEQUENCE [LARGE SCALE GENOMIC DNA]</scope>
    <source>
        <strain evidence="5 6">PLY_AMNH</strain>
    </source>
</reference>
<accession>A0AAE0ENG1</accession>
<dbReference type="Gene3D" id="2.30.30.140">
    <property type="match status" value="1"/>
</dbReference>
<sequence length="1106" mass="123547">MAEDGDAGKAGKSGEGPTPVPMSTVPELMTEQVEKKLLDQKFENQQLQHAAVMQQHALSIALLTEQVKGLRESASSSKGEAATTKTTGDAELEAKKQLPYVPYAPVNPFPLRPSTLEDLMPKVYDLYGDKTHALLCKKSNSSMRYEQATLGPALAYFHDAVVYEEETMDWMQGAPRAPMSVSECDELWDRMVRSHNTKKGVYAILCNRYTMLTLRASLDAEGGGTDAVRAKLAFMEEKVNAGTEGVVGDSVMKKWLEEFDSSKSRSLMTATAKQAALAAKATLGGASSEVLHWIARGAKMRWVKGPPPKFDHGTSLKDLTVAQQQWLSIEKERALLSGAWVRAHHRSHVSRVFLVKKPGENKWRLVMDLRWLNFFCVRSHCKMETLKKLRKLASEGDWCFTFDLKDGYHAVGIDPEFQKFMQFDIQGELFQCGALPFGWSDAPRVFVKFMKTLVELLRSPQAGEDRREIKKMLGGKAVQRRWAVRRREGGLYRGADQAGARVLPYMDDFMSKREEGSLGADASGRAPGAGGGLHDIELQARYIRSEANEWADRLSRDKDLDDWRINRKWFDYAETAWGKHTVDRFASELSRQVARYYSGWHDPECEGVDSLAYDWRGETNWVNPPWRLLDEVAHKVREEGAAATVVAPYWPGQAWFRELEALSAEVGNETVVENLDDHEEVRTGCKIEIFWPDDQLWYPGTVGVTGADGKRKIEYDDGDIDFLELSKEKYRLPTAEAPTLEPTWRTAMLAHWSAKLGDRALADEAAEMQAAALRPSTAGNYEGHWKTFVDFCVEEGLPWLPATEGTVLKYIAFQKRRGTVRGSSLQPYLSAINNFHEDLGHDGPAKGRAVTRAVRGMTAMQTEAEEEQGCSATERTWLPAAAVRRVHQAADEIVVDSRESLELLRSCVYVVVAFVTFGRPQTGTAMLRESLLRDGSGLSVVLQKEKGRNHTRTKRRLHIPVDGVKGLRELLELWETARDDAWLNDAPTRTSGTAGTASYWRLPWESGKHIKASEANVWIGEALQHVGCVPPEGGHYSAHSTRKGAATCARAVGVTMEKVCYFGGWSQLSSAVLAYIDPTAVADNDMTYYFGWLAPGWKSALQDSVE</sequence>
<dbReference type="InterPro" id="IPR052055">
    <property type="entry name" value="Hepadnavirus_pol/RT"/>
</dbReference>
<dbReference type="SUPFAM" id="SSF47823">
    <property type="entry name" value="lambda integrase-like, N-terminal domain"/>
    <property type="match status" value="1"/>
</dbReference>
<dbReference type="EMBL" id="LGRX02035499">
    <property type="protein sequence ID" value="KAK3234399.1"/>
    <property type="molecule type" value="Genomic_DNA"/>
</dbReference>
<dbReference type="GO" id="GO:0006310">
    <property type="term" value="P:DNA recombination"/>
    <property type="evidence" value="ECO:0007669"/>
    <property type="project" value="UniProtKB-KW"/>
</dbReference>
<keyword evidence="2" id="KW-0233">DNA recombination</keyword>
<dbReference type="SUPFAM" id="SSF56349">
    <property type="entry name" value="DNA breaking-rejoining enzymes"/>
    <property type="match status" value="1"/>
</dbReference>
<dbReference type="Pfam" id="PF00078">
    <property type="entry name" value="RVT_1"/>
    <property type="match status" value="1"/>
</dbReference>
<dbReference type="PROSITE" id="PS51900">
    <property type="entry name" value="CB"/>
    <property type="match status" value="1"/>
</dbReference>
<dbReference type="InterPro" id="IPR011010">
    <property type="entry name" value="DNA_brk_join_enz"/>
</dbReference>
<dbReference type="InterPro" id="IPR044068">
    <property type="entry name" value="CB"/>
</dbReference>
<comment type="caution">
    <text evidence="5">The sequence shown here is derived from an EMBL/GenBank/DDBJ whole genome shotgun (WGS) entry which is preliminary data.</text>
</comment>
<evidence type="ECO:0000256" key="3">
    <source>
        <dbReference type="SAM" id="MobiDB-lite"/>
    </source>
</evidence>
<dbReference type="Gene3D" id="3.10.10.10">
    <property type="entry name" value="HIV Type 1 Reverse Transcriptase, subunit A, domain 1"/>
    <property type="match status" value="1"/>
</dbReference>
<dbReference type="InterPro" id="IPR000477">
    <property type="entry name" value="RT_dom"/>
</dbReference>
<evidence type="ECO:0000256" key="2">
    <source>
        <dbReference type="ARBA" id="ARBA00023172"/>
    </source>
</evidence>
<dbReference type="AlphaFoldDB" id="A0AAE0ENG1"/>
<dbReference type="CDD" id="cd20404">
    <property type="entry name" value="Tudor_Agenet_AtEML-like"/>
    <property type="match status" value="1"/>
</dbReference>
<dbReference type="InterPro" id="IPR043502">
    <property type="entry name" value="DNA/RNA_pol_sf"/>
</dbReference>
<evidence type="ECO:0000259" key="4">
    <source>
        <dbReference type="PROSITE" id="PS51900"/>
    </source>
</evidence>
<dbReference type="Gene3D" id="3.30.70.270">
    <property type="match status" value="1"/>
</dbReference>
<dbReference type="InterPro" id="IPR043128">
    <property type="entry name" value="Rev_trsase/Diguanyl_cyclase"/>
</dbReference>
<protein>
    <recommendedName>
        <fullName evidence="4">Core-binding (CB) domain-containing protein</fullName>
    </recommendedName>
</protein>
<dbReference type="SUPFAM" id="SSF56672">
    <property type="entry name" value="DNA/RNA polymerases"/>
    <property type="match status" value="1"/>
</dbReference>
<feature type="region of interest" description="Disordered" evidence="3">
    <location>
        <begin position="1"/>
        <end position="23"/>
    </location>
</feature>
<feature type="domain" description="Core-binding (CB)" evidence="4">
    <location>
        <begin position="756"/>
        <end position="840"/>
    </location>
</feature>
<dbReference type="PANTHER" id="PTHR33050">
    <property type="entry name" value="REVERSE TRANSCRIPTASE DOMAIN-CONTAINING PROTEIN"/>
    <property type="match status" value="1"/>
</dbReference>
<dbReference type="GO" id="GO:0015074">
    <property type="term" value="P:DNA integration"/>
    <property type="evidence" value="ECO:0007669"/>
    <property type="project" value="InterPro"/>
</dbReference>
<evidence type="ECO:0000256" key="1">
    <source>
        <dbReference type="ARBA" id="ARBA00023125"/>
    </source>
</evidence>
<organism evidence="5 6">
    <name type="scientific">Cymbomonas tetramitiformis</name>
    <dbReference type="NCBI Taxonomy" id="36881"/>
    <lineage>
        <taxon>Eukaryota</taxon>
        <taxon>Viridiplantae</taxon>
        <taxon>Chlorophyta</taxon>
        <taxon>Pyramimonadophyceae</taxon>
        <taxon>Pyramimonadales</taxon>
        <taxon>Pyramimonadaceae</taxon>
        <taxon>Cymbomonas</taxon>
    </lineage>
</organism>
<keyword evidence="6" id="KW-1185">Reference proteome</keyword>
<dbReference type="InterPro" id="IPR010998">
    <property type="entry name" value="Integrase_recombinase_N"/>
</dbReference>
<dbReference type="GO" id="GO:0003677">
    <property type="term" value="F:DNA binding"/>
    <property type="evidence" value="ECO:0007669"/>
    <property type="project" value="UniProtKB-KW"/>
</dbReference>
<gene>
    <name evidence="5" type="ORF">CYMTET_55341</name>
</gene>
<evidence type="ECO:0000313" key="6">
    <source>
        <dbReference type="Proteomes" id="UP001190700"/>
    </source>
</evidence>
<keyword evidence="1" id="KW-0238">DNA-binding</keyword>
<dbReference type="Gene3D" id="1.10.443.10">
    <property type="entry name" value="Intergrase catalytic core"/>
    <property type="match status" value="1"/>
</dbReference>
<dbReference type="Proteomes" id="UP001190700">
    <property type="component" value="Unassembled WGS sequence"/>
</dbReference>
<name>A0AAE0ENG1_9CHLO</name>